<dbReference type="Proteomes" id="UP000672032">
    <property type="component" value="Chromosome 4"/>
</dbReference>
<evidence type="ECO:0000256" key="1">
    <source>
        <dbReference type="SAM" id="MobiDB-lite"/>
    </source>
</evidence>
<sequence length="371" mass="41853">MVDRIVQTKEILKGSLGIDGLVEGDDDSIYLTYKEILKIEKRMRFLSSIAIANTERAIMRLTTHSFNLNDSDATTSLLVNTKLRNPYAKRRTGFVWEWVERILKVGYFLKHECNGTFLTSMYENPAELSAVCNQKVWEKNLEEYEICLHRERFVEAEAINRTWNKRDRSIKNTTLDFKLYEVRAAESLQNAGKGFFEMAACWRAYGVHPAFSGWKDTDMEVKDMPGLGKIRRGISVVRKQELLSSNSEGLSSSINNDAQERDLVAKTPPNAKSSQGHPIQQDQVMSSKKGGGTTVLNAPEATPTSKCITASKLSPVPTQSSRLPNGIPRSISISNAKTSKKRLRSRTKSGQTVGASIDDPIWLMERMRIRR</sequence>
<name>A0A8A3PEI9_9HELO</name>
<dbReference type="OrthoDB" id="3553922at2759"/>
<dbReference type="AlphaFoldDB" id="A0A8A3PEI9"/>
<feature type="compositionally biased region" description="Polar residues" evidence="1">
    <location>
        <begin position="270"/>
        <end position="286"/>
    </location>
</feature>
<dbReference type="EMBL" id="CP063408">
    <property type="protein sequence ID" value="QSZ33632.1"/>
    <property type="molecule type" value="Genomic_DNA"/>
</dbReference>
<protein>
    <submittedName>
        <fullName evidence="2">Uncharacterized protein</fullName>
    </submittedName>
</protein>
<organism evidence="2 3">
    <name type="scientific">Monilinia vaccinii-corymbosi</name>
    <dbReference type="NCBI Taxonomy" id="61207"/>
    <lineage>
        <taxon>Eukaryota</taxon>
        <taxon>Fungi</taxon>
        <taxon>Dikarya</taxon>
        <taxon>Ascomycota</taxon>
        <taxon>Pezizomycotina</taxon>
        <taxon>Leotiomycetes</taxon>
        <taxon>Helotiales</taxon>
        <taxon>Sclerotiniaceae</taxon>
        <taxon>Monilinia</taxon>
    </lineage>
</organism>
<gene>
    <name evidence="2" type="ORF">DSL72_005200</name>
</gene>
<reference evidence="2" key="1">
    <citation type="submission" date="2020-10" db="EMBL/GenBank/DDBJ databases">
        <title>Genome Sequence of Monilinia vaccinii-corymbosi Sheds Light on Mummy Berry Disease Infection of Blueberry and Mating Type.</title>
        <authorList>
            <person name="Yow A.G."/>
            <person name="Zhang Y."/>
            <person name="Bansal K."/>
            <person name="Eacker S.M."/>
            <person name="Sullivan S."/>
            <person name="Liachko I."/>
            <person name="Cubeta M.A."/>
            <person name="Rollins J.A."/>
            <person name="Ashrafi H."/>
        </authorList>
    </citation>
    <scope>NUCLEOTIDE SEQUENCE</scope>
    <source>
        <strain evidence="2">RL-1</strain>
    </source>
</reference>
<evidence type="ECO:0000313" key="3">
    <source>
        <dbReference type="Proteomes" id="UP000672032"/>
    </source>
</evidence>
<feature type="compositionally biased region" description="Polar residues" evidence="1">
    <location>
        <begin position="302"/>
        <end position="323"/>
    </location>
</feature>
<feature type="region of interest" description="Disordered" evidence="1">
    <location>
        <begin position="267"/>
        <end position="329"/>
    </location>
</feature>
<proteinExistence type="predicted"/>
<accession>A0A8A3PEI9</accession>
<keyword evidence="3" id="KW-1185">Reference proteome</keyword>
<evidence type="ECO:0000313" key="2">
    <source>
        <dbReference type="EMBL" id="QSZ33632.1"/>
    </source>
</evidence>